<dbReference type="InterPro" id="IPR045469">
    <property type="entry name" value="Nis1"/>
</dbReference>
<evidence type="ECO:0000313" key="3">
    <source>
        <dbReference type="Proteomes" id="UP000620124"/>
    </source>
</evidence>
<protein>
    <submittedName>
        <fullName evidence="2">Uncharacterized protein</fullName>
    </submittedName>
</protein>
<dbReference type="AlphaFoldDB" id="A0A8H7DDC7"/>
<organism evidence="2 3">
    <name type="scientific">Mycena venus</name>
    <dbReference type="NCBI Taxonomy" id="2733690"/>
    <lineage>
        <taxon>Eukaryota</taxon>
        <taxon>Fungi</taxon>
        <taxon>Dikarya</taxon>
        <taxon>Basidiomycota</taxon>
        <taxon>Agaricomycotina</taxon>
        <taxon>Agaricomycetes</taxon>
        <taxon>Agaricomycetidae</taxon>
        <taxon>Agaricales</taxon>
        <taxon>Marasmiineae</taxon>
        <taxon>Mycenaceae</taxon>
        <taxon>Mycena</taxon>
    </lineage>
</organism>
<reference evidence="2" key="1">
    <citation type="submission" date="2020-05" db="EMBL/GenBank/DDBJ databases">
        <title>Mycena genomes resolve the evolution of fungal bioluminescence.</title>
        <authorList>
            <person name="Tsai I.J."/>
        </authorList>
    </citation>
    <scope>NUCLEOTIDE SEQUENCE</scope>
    <source>
        <strain evidence="2">CCC161011</strain>
    </source>
</reference>
<keyword evidence="1" id="KW-0732">Signal</keyword>
<gene>
    <name evidence="2" type="ORF">MVEN_00206900</name>
</gene>
<sequence length="143" mass="14828">MKLFNSLLVSATIAASTLGKTIGSPAKGTTVKAGSNITVQVNGARVNQSTIEAAVVIGLLSCSPPCPPPGEQLGKILYNGPYFPFIHLVGIGPFGTRIYQNLTVTIPADTPAGPAQLSVTQANFLNDQSHLVLISDEVLVSVE</sequence>
<dbReference type="EMBL" id="JACAZI010000002">
    <property type="protein sequence ID" value="KAF7368817.1"/>
    <property type="molecule type" value="Genomic_DNA"/>
</dbReference>
<evidence type="ECO:0000313" key="2">
    <source>
        <dbReference type="EMBL" id="KAF7368817.1"/>
    </source>
</evidence>
<dbReference type="OrthoDB" id="2841294at2759"/>
<accession>A0A8H7DDC7</accession>
<feature type="chain" id="PRO_5034332147" evidence="1">
    <location>
        <begin position="20"/>
        <end position="143"/>
    </location>
</feature>
<comment type="caution">
    <text evidence="2">The sequence shown here is derived from an EMBL/GenBank/DDBJ whole genome shotgun (WGS) entry which is preliminary data.</text>
</comment>
<name>A0A8H7DDC7_9AGAR</name>
<keyword evidence="3" id="KW-1185">Reference proteome</keyword>
<dbReference type="Proteomes" id="UP000620124">
    <property type="component" value="Unassembled WGS sequence"/>
</dbReference>
<feature type="signal peptide" evidence="1">
    <location>
        <begin position="1"/>
        <end position="19"/>
    </location>
</feature>
<evidence type="ECO:0000256" key="1">
    <source>
        <dbReference type="SAM" id="SignalP"/>
    </source>
</evidence>
<proteinExistence type="predicted"/>
<dbReference type="Pfam" id="PF19271">
    <property type="entry name" value="Nis1"/>
    <property type="match status" value="1"/>
</dbReference>